<name>A0ABD0NI16_CIRMR</name>
<reference evidence="1 4" key="1">
    <citation type="submission" date="2024-05" db="EMBL/GenBank/DDBJ databases">
        <title>Genome sequencing and assembly of Indian major carp, Cirrhinus mrigala (Hamilton, 1822).</title>
        <authorList>
            <person name="Mohindra V."/>
            <person name="Chowdhury L.M."/>
            <person name="Lal K."/>
            <person name="Jena J.K."/>
        </authorList>
    </citation>
    <scope>NUCLEOTIDE SEQUENCE [LARGE SCALE GENOMIC DNA]</scope>
    <source>
        <strain evidence="1">CM1030</strain>
        <tissue evidence="1">Blood</tissue>
    </source>
</reference>
<proteinExistence type="predicted"/>
<evidence type="ECO:0000313" key="1">
    <source>
        <dbReference type="EMBL" id="KAL0161287.1"/>
    </source>
</evidence>
<dbReference type="AlphaFoldDB" id="A0ABD0NI16"/>
<evidence type="ECO:0000313" key="3">
    <source>
        <dbReference type="EMBL" id="KAL0202669.1"/>
    </source>
</evidence>
<keyword evidence="4" id="KW-1185">Reference proteome</keyword>
<protein>
    <submittedName>
        <fullName evidence="1">Uncharacterized protein</fullName>
    </submittedName>
</protein>
<evidence type="ECO:0000313" key="2">
    <source>
        <dbReference type="EMBL" id="KAL0198825.1"/>
    </source>
</evidence>
<accession>A0ABD0NI16</accession>
<evidence type="ECO:0000313" key="4">
    <source>
        <dbReference type="Proteomes" id="UP001529510"/>
    </source>
</evidence>
<gene>
    <name evidence="3" type="ORF">M9458_000687</name>
    <name evidence="2" type="ORF">M9458_007365</name>
    <name evidence="1" type="ORF">M9458_045012</name>
</gene>
<dbReference type="EMBL" id="JAMKFB020000022">
    <property type="protein sequence ID" value="KAL0161287.1"/>
    <property type="molecule type" value="Genomic_DNA"/>
</dbReference>
<dbReference type="Proteomes" id="UP001529510">
    <property type="component" value="Unassembled WGS sequence"/>
</dbReference>
<dbReference type="EMBL" id="JAMKFB020000003">
    <property type="protein sequence ID" value="KAL0198825.1"/>
    <property type="molecule type" value="Genomic_DNA"/>
</dbReference>
<sequence>MPFHLIEFQASEDIAVVPIDWYDDGMVYWPNFKSTERVKRAAANEEKHEPNWPRYDVK</sequence>
<feature type="non-terminal residue" evidence="1">
    <location>
        <position position="58"/>
    </location>
</feature>
<organism evidence="1 4">
    <name type="scientific">Cirrhinus mrigala</name>
    <name type="common">Mrigala</name>
    <dbReference type="NCBI Taxonomy" id="683832"/>
    <lineage>
        <taxon>Eukaryota</taxon>
        <taxon>Metazoa</taxon>
        <taxon>Chordata</taxon>
        <taxon>Craniata</taxon>
        <taxon>Vertebrata</taxon>
        <taxon>Euteleostomi</taxon>
        <taxon>Actinopterygii</taxon>
        <taxon>Neopterygii</taxon>
        <taxon>Teleostei</taxon>
        <taxon>Ostariophysi</taxon>
        <taxon>Cypriniformes</taxon>
        <taxon>Cyprinidae</taxon>
        <taxon>Labeoninae</taxon>
        <taxon>Labeonini</taxon>
        <taxon>Cirrhinus</taxon>
    </lineage>
</organism>
<dbReference type="EMBL" id="JAMKFB020000001">
    <property type="protein sequence ID" value="KAL0202669.1"/>
    <property type="molecule type" value="Genomic_DNA"/>
</dbReference>
<comment type="caution">
    <text evidence="1">The sequence shown here is derived from an EMBL/GenBank/DDBJ whole genome shotgun (WGS) entry which is preliminary data.</text>
</comment>